<name>A0A6J4H2E6_9CHLR</name>
<evidence type="ECO:0000313" key="2">
    <source>
        <dbReference type="EMBL" id="CAA9211098.1"/>
    </source>
</evidence>
<evidence type="ECO:0000256" key="1">
    <source>
        <dbReference type="SAM" id="MobiDB-lite"/>
    </source>
</evidence>
<reference evidence="2" key="1">
    <citation type="submission" date="2020-02" db="EMBL/GenBank/DDBJ databases">
        <authorList>
            <person name="Meier V. D."/>
        </authorList>
    </citation>
    <scope>NUCLEOTIDE SEQUENCE</scope>
    <source>
        <strain evidence="2">AVDCRST_MAG93</strain>
    </source>
</reference>
<feature type="non-terminal residue" evidence="2">
    <location>
        <position position="1"/>
    </location>
</feature>
<protein>
    <submittedName>
        <fullName evidence="2">Uncharacterized protein</fullName>
    </submittedName>
</protein>
<organism evidence="2">
    <name type="scientific">uncultured Chloroflexia bacterium</name>
    <dbReference type="NCBI Taxonomy" id="1672391"/>
    <lineage>
        <taxon>Bacteria</taxon>
        <taxon>Bacillati</taxon>
        <taxon>Chloroflexota</taxon>
        <taxon>Chloroflexia</taxon>
        <taxon>environmental samples</taxon>
    </lineage>
</organism>
<dbReference type="EMBL" id="CADCTR010000008">
    <property type="protein sequence ID" value="CAA9211098.1"/>
    <property type="molecule type" value="Genomic_DNA"/>
</dbReference>
<proteinExistence type="predicted"/>
<feature type="region of interest" description="Disordered" evidence="1">
    <location>
        <begin position="20"/>
        <end position="39"/>
    </location>
</feature>
<accession>A0A6J4H2E6</accession>
<sequence>AIHRATGPWTVAGEAVPHWPRHWPPEWPRQRLRSEAPGV</sequence>
<feature type="non-terminal residue" evidence="2">
    <location>
        <position position="39"/>
    </location>
</feature>
<dbReference type="AlphaFoldDB" id="A0A6J4H2E6"/>
<feature type="compositionally biased region" description="Basic and acidic residues" evidence="1">
    <location>
        <begin position="28"/>
        <end position="39"/>
    </location>
</feature>
<gene>
    <name evidence="2" type="ORF">AVDCRST_MAG93-26</name>
</gene>